<accession>A0A429G6N0</accession>
<dbReference type="EMBL" id="RCOR01000018">
    <property type="protein sequence ID" value="RSN69475.1"/>
    <property type="molecule type" value="Genomic_DNA"/>
</dbReference>
<protein>
    <submittedName>
        <fullName evidence="1">Uncharacterized protein</fullName>
    </submittedName>
</protein>
<dbReference type="AlphaFoldDB" id="A0A429G6N0"/>
<evidence type="ECO:0000313" key="1">
    <source>
        <dbReference type="EMBL" id="RSN69475.1"/>
    </source>
</evidence>
<name>A0A429G6N0_9CREN</name>
<dbReference type="Proteomes" id="UP000278149">
    <property type="component" value="Unassembled WGS sequence"/>
</dbReference>
<evidence type="ECO:0000313" key="2">
    <source>
        <dbReference type="Proteomes" id="UP000278149"/>
    </source>
</evidence>
<sequence length="121" mass="13046">MRLIFPIGELESDLKLSKISGNLEKIKFIAVVEISDLGLVTDIALLEVGGEAELLPEIIMELEPDIFVSDKIDSNIVEALVGNGTKIALTSSDILCEAVRDLLLGRARVLPKGEASLKFAN</sequence>
<reference evidence="1 2" key="1">
    <citation type="submission" date="2018-10" db="EMBL/GenBank/DDBJ databases">
        <title>Co-occurring genomic capacity for anaerobic methane metabolism and dissimilatory sulfite reduction discovered in the Korarchaeota.</title>
        <authorList>
            <person name="Mckay L.J."/>
            <person name="Dlakic M."/>
            <person name="Fields M.W."/>
            <person name="Delmont T.O."/>
            <person name="Eren A.M."/>
            <person name="Jay Z.J."/>
            <person name="Klingelsmith K.B."/>
            <person name="Rusch D.B."/>
            <person name="Inskeep W.P."/>
        </authorList>
    </citation>
    <scope>NUCLEOTIDE SEQUENCE [LARGE SCALE GENOMIC DNA]</scope>
    <source>
        <strain evidence="1 2">WS</strain>
    </source>
</reference>
<organism evidence="1 2">
    <name type="scientific">Candidatus Korarchaeum cryptofilum</name>
    <dbReference type="NCBI Taxonomy" id="498846"/>
    <lineage>
        <taxon>Archaea</taxon>
        <taxon>Thermoproteota</taxon>
        <taxon>Candidatus Korarchaeia</taxon>
        <taxon>Candidatus Korarchaeales</taxon>
        <taxon>Candidatus Korarchaeaceae</taxon>
        <taxon>Candidatus Korarchaeum</taxon>
    </lineage>
</organism>
<proteinExistence type="predicted"/>
<gene>
    <name evidence="1" type="ORF">D9Q81_02395</name>
</gene>
<dbReference type="RefSeq" id="WP_125741008.1">
    <property type="nucleotide sequence ID" value="NZ_RCOR01000018.1"/>
</dbReference>
<comment type="caution">
    <text evidence="1">The sequence shown here is derived from an EMBL/GenBank/DDBJ whole genome shotgun (WGS) entry which is preliminary data.</text>
</comment>